<reference evidence="3" key="1">
    <citation type="journal article" date="2019" name="Int. J. Syst. Evol. Microbiol.">
        <title>The Global Catalogue of Microorganisms (GCM) 10K type strain sequencing project: providing services to taxonomists for standard genome sequencing and annotation.</title>
        <authorList>
            <consortium name="The Broad Institute Genomics Platform"/>
            <consortium name="The Broad Institute Genome Sequencing Center for Infectious Disease"/>
            <person name="Wu L."/>
            <person name="Ma J."/>
        </authorList>
    </citation>
    <scope>NUCLEOTIDE SEQUENCE [LARGE SCALE GENOMIC DNA]</scope>
    <source>
        <strain evidence="3">CCUG 62974</strain>
    </source>
</reference>
<protein>
    <recommendedName>
        <fullName evidence="4">Major facilitator superfamily (MFS) profile domain-containing protein</fullName>
    </recommendedName>
</protein>
<organism evidence="2 3">
    <name type="scientific">Streptosporangium algeriense</name>
    <dbReference type="NCBI Taxonomy" id="1682748"/>
    <lineage>
        <taxon>Bacteria</taxon>
        <taxon>Bacillati</taxon>
        <taxon>Actinomycetota</taxon>
        <taxon>Actinomycetes</taxon>
        <taxon>Streptosporangiales</taxon>
        <taxon>Streptosporangiaceae</taxon>
        <taxon>Streptosporangium</taxon>
    </lineage>
</organism>
<dbReference type="SUPFAM" id="SSF103473">
    <property type="entry name" value="MFS general substrate transporter"/>
    <property type="match status" value="1"/>
</dbReference>
<sequence length="185" mass="18496">MSVIDTASRTGGRASSVAAALLLPLVGRVPVMAAPCRMHASIDRITVSLADWTREVGLETPVLVVGFSLVVTAVTGGMAYVPGGLPLGLLFGLAAFLAPAANTTVLTYQLLAAPEGMRGRLSGISGLSSGIAGVVGPAVGSAVVSLTAGPLTFLVCAGGFALVALITVLSPSLRRFPSLDTVHSS</sequence>
<feature type="transmembrane region" description="Helical" evidence="1">
    <location>
        <begin position="151"/>
        <end position="170"/>
    </location>
</feature>
<keyword evidence="1" id="KW-0812">Transmembrane</keyword>
<keyword evidence="1" id="KW-0472">Membrane</keyword>
<evidence type="ECO:0000313" key="3">
    <source>
        <dbReference type="Proteomes" id="UP001597024"/>
    </source>
</evidence>
<evidence type="ECO:0008006" key="4">
    <source>
        <dbReference type="Google" id="ProtNLM"/>
    </source>
</evidence>
<dbReference type="EMBL" id="JBHTHX010000208">
    <property type="protein sequence ID" value="MFD0884681.1"/>
    <property type="molecule type" value="Genomic_DNA"/>
</dbReference>
<keyword evidence="3" id="KW-1185">Reference proteome</keyword>
<feature type="transmembrane region" description="Helical" evidence="1">
    <location>
        <begin position="62"/>
        <end position="81"/>
    </location>
</feature>
<evidence type="ECO:0000313" key="2">
    <source>
        <dbReference type="EMBL" id="MFD0884681.1"/>
    </source>
</evidence>
<feature type="transmembrane region" description="Helical" evidence="1">
    <location>
        <begin position="123"/>
        <end position="144"/>
    </location>
</feature>
<dbReference type="Proteomes" id="UP001597024">
    <property type="component" value="Unassembled WGS sequence"/>
</dbReference>
<proteinExistence type="predicted"/>
<comment type="caution">
    <text evidence="2">The sequence shown here is derived from an EMBL/GenBank/DDBJ whole genome shotgun (WGS) entry which is preliminary data.</text>
</comment>
<feature type="transmembrane region" description="Helical" evidence="1">
    <location>
        <begin position="88"/>
        <end position="111"/>
    </location>
</feature>
<name>A0ABW3DLC0_9ACTN</name>
<evidence type="ECO:0000256" key="1">
    <source>
        <dbReference type="SAM" id="Phobius"/>
    </source>
</evidence>
<keyword evidence="1" id="KW-1133">Transmembrane helix</keyword>
<dbReference type="Gene3D" id="1.20.1250.20">
    <property type="entry name" value="MFS general substrate transporter like domains"/>
    <property type="match status" value="1"/>
</dbReference>
<accession>A0ABW3DLC0</accession>
<gene>
    <name evidence="2" type="ORF">ACFQ08_08960</name>
</gene>
<dbReference type="InterPro" id="IPR036259">
    <property type="entry name" value="MFS_trans_sf"/>
</dbReference>